<evidence type="ECO:0000313" key="2">
    <source>
        <dbReference type="Proteomes" id="UP001162501"/>
    </source>
</evidence>
<evidence type="ECO:0000313" key="1">
    <source>
        <dbReference type="EMBL" id="CAI9703534.1"/>
    </source>
</evidence>
<gene>
    <name evidence="1" type="ORF">MRATA1EN3_LOCUS14747</name>
</gene>
<dbReference type="EMBL" id="OX596109">
    <property type="protein sequence ID" value="CAI9703534.1"/>
    <property type="molecule type" value="Genomic_DNA"/>
</dbReference>
<accession>A0ACB0ESP0</accession>
<protein>
    <submittedName>
        <fullName evidence="1">Uncharacterized protein</fullName>
    </submittedName>
</protein>
<proteinExistence type="predicted"/>
<name>A0ACB0ESP0_RANTA</name>
<organism evidence="1 2">
    <name type="scientific">Rangifer tarandus platyrhynchus</name>
    <name type="common">Svalbard reindeer</name>
    <dbReference type="NCBI Taxonomy" id="3082113"/>
    <lineage>
        <taxon>Eukaryota</taxon>
        <taxon>Metazoa</taxon>
        <taxon>Chordata</taxon>
        <taxon>Craniata</taxon>
        <taxon>Vertebrata</taxon>
        <taxon>Euteleostomi</taxon>
        <taxon>Mammalia</taxon>
        <taxon>Eutheria</taxon>
        <taxon>Laurasiatheria</taxon>
        <taxon>Artiodactyla</taxon>
        <taxon>Ruminantia</taxon>
        <taxon>Pecora</taxon>
        <taxon>Cervidae</taxon>
        <taxon>Odocoileinae</taxon>
        <taxon>Rangifer</taxon>
    </lineage>
</organism>
<reference evidence="1" key="1">
    <citation type="submission" date="2023-05" db="EMBL/GenBank/DDBJ databases">
        <authorList>
            <consortium name="ELIXIR-Norway"/>
        </authorList>
    </citation>
    <scope>NUCLEOTIDE SEQUENCE</scope>
</reference>
<dbReference type="Proteomes" id="UP001162501">
    <property type="component" value="Chromosome 25"/>
</dbReference>
<sequence length="115" mass="12771">MHDGWALCYHGDRLIMTEVLVGKQTAAPPLQGTESLNGIRPSRIGRSPKPFFQKFASLSRQYASFGRCGRVLISHLRGVQHPEPQILQAFGPSFLLDERLGAARVNSGMTDPRRL</sequence>